<reference evidence="2" key="1">
    <citation type="journal article" date="2012" name="Nat. Genet.">
        <title>Whole-genome sequence of Schistosoma haematobium.</title>
        <authorList>
            <person name="Young N.D."/>
            <person name="Jex A.R."/>
            <person name="Li B."/>
            <person name="Liu S."/>
            <person name="Yang L."/>
            <person name="Xiong Z."/>
            <person name="Li Y."/>
            <person name="Cantacessi C."/>
            <person name="Hall R.S."/>
            <person name="Xu X."/>
            <person name="Chen F."/>
            <person name="Wu X."/>
            <person name="Zerlotini A."/>
            <person name="Oliveira G."/>
            <person name="Hofmann A."/>
            <person name="Zhang G."/>
            <person name="Fang X."/>
            <person name="Kang Y."/>
            <person name="Campbell B.E."/>
            <person name="Loukas A."/>
            <person name="Ranganathan S."/>
            <person name="Rollinson D."/>
            <person name="Rinaldi G."/>
            <person name="Brindley P.J."/>
            <person name="Yang H."/>
            <person name="Wang J."/>
            <person name="Wang J."/>
            <person name="Gasser R.B."/>
        </authorList>
    </citation>
    <scope>NUCLEOTIDE SEQUENCE [LARGE SCALE GENOMIC DNA]</scope>
</reference>
<dbReference type="EMBL" id="KL251245">
    <property type="protein sequence ID" value="KGB39621.1"/>
    <property type="molecule type" value="Genomic_DNA"/>
</dbReference>
<evidence type="ECO:0000313" key="2">
    <source>
        <dbReference type="EMBL" id="KGB39621.1"/>
    </source>
</evidence>
<feature type="region of interest" description="Disordered" evidence="1">
    <location>
        <begin position="51"/>
        <end position="78"/>
    </location>
</feature>
<sequence>MDELDSLLNELHQTNQKILQKNNAFNSSSECSNTVTHATKINEQTESDYTVLDPGQCESGQAISRNGDRSSSSQPDSVQDLNKMLASLDNFDYLHIDQIPQACLGYGQSERGQLHATPNYHTNQLMKLQLMDKFLTISILKNISLRGFLLLNKTVRNDENNFFVGEDKLFPERSNQNITKYKEPSSIFTPSYLYMFIFHPLYHHKCEEN</sequence>
<organism evidence="2">
    <name type="scientific">Schistosoma haematobium</name>
    <name type="common">Blood fluke</name>
    <dbReference type="NCBI Taxonomy" id="6185"/>
    <lineage>
        <taxon>Eukaryota</taxon>
        <taxon>Metazoa</taxon>
        <taxon>Spiralia</taxon>
        <taxon>Lophotrochozoa</taxon>
        <taxon>Platyhelminthes</taxon>
        <taxon>Trematoda</taxon>
        <taxon>Digenea</taxon>
        <taxon>Strigeidida</taxon>
        <taxon>Schistosomatoidea</taxon>
        <taxon>Schistosomatidae</taxon>
        <taxon>Schistosoma</taxon>
    </lineage>
</organism>
<evidence type="ECO:0000256" key="1">
    <source>
        <dbReference type="SAM" id="MobiDB-lite"/>
    </source>
</evidence>
<dbReference type="AlphaFoldDB" id="A0A095AY32"/>
<accession>A0A095AY32</accession>
<protein>
    <submittedName>
        <fullName evidence="2">Uncharacterized protein</fullName>
    </submittedName>
</protein>
<feature type="compositionally biased region" description="Polar residues" evidence="1">
    <location>
        <begin position="58"/>
        <end position="78"/>
    </location>
</feature>
<name>A0A095AY32_SCHHA</name>
<proteinExistence type="predicted"/>
<gene>
    <name evidence="2" type="ORF">MS3_08063</name>
</gene>